<evidence type="ECO:0000313" key="1">
    <source>
        <dbReference type="EMBL" id="KAK7350243.1"/>
    </source>
</evidence>
<evidence type="ECO:0000313" key="2">
    <source>
        <dbReference type="Proteomes" id="UP001367508"/>
    </source>
</evidence>
<dbReference type="EMBL" id="JAYMYQ010000002">
    <property type="protein sequence ID" value="KAK7350243.1"/>
    <property type="molecule type" value="Genomic_DNA"/>
</dbReference>
<protein>
    <submittedName>
        <fullName evidence="1">Uncharacterized protein</fullName>
    </submittedName>
</protein>
<gene>
    <name evidence="1" type="ORF">VNO77_08585</name>
</gene>
<organism evidence="1 2">
    <name type="scientific">Canavalia gladiata</name>
    <name type="common">Sword bean</name>
    <name type="synonym">Dolichos gladiatus</name>
    <dbReference type="NCBI Taxonomy" id="3824"/>
    <lineage>
        <taxon>Eukaryota</taxon>
        <taxon>Viridiplantae</taxon>
        <taxon>Streptophyta</taxon>
        <taxon>Embryophyta</taxon>
        <taxon>Tracheophyta</taxon>
        <taxon>Spermatophyta</taxon>
        <taxon>Magnoliopsida</taxon>
        <taxon>eudicotyledons</taxon>
        <taxon>Gunneridae</taxon>
        <taxon>Pentapetalae</taxon>
        <taxon>rosids</taxon>
        <taxon>fabids</taxon>
        <taxon>Fabales</taxon>
        <taxon>Fabaceae</taxon>
        <taxon>Papilionoideae</taxon>
        <taxon>50 kb inversion clade</taxon>
        <taxon>NPAAA clade</taxon>
        <taxon>indigoferoid/millettioid clade</taxon>
        <taxon>Phaseoleae</taxon>
        <taxon>Canavalia</taxon>
    </lineage>
</organism>
<dbReference type="AlphaFoldDB" id="A0AAN9MF85"/>
<comment type="caution">
    <text evidence="1">The sequence shown here is derived from an EMBL/GenBank/DDBJ whole genome shotgun (WGS) entry which is preliminary data.</text>
</comment>
<keyword evidence="2" id="KW-1185">Reference proteome</keyword>
<accession>A0AAN9MF85</accession>
<name>A0AAN9MF85_CANGL</name>
<dbReference type="Proteomes" id="UP001367508">
    <property type="component" value="Unassembled WGS sequence"/>
</dbReference>
<reference evidence="1 2" key="1">
    <citation type="submission" date="2024-01" db="EMBL/GenBank/DDBJ databases">
        <title>The genomes of 5 underutilized Papilionoideae crops provide insights into root nodulation and disease resistanc.</title>
        <authorList>
            <person name="Jiang F."/>
        </authorList>
    </citation>
    <scope>NUCLEOTIDE SEQUENCE [LARGE SCALE GENOMIC DNA]</scope>
    <source>
        <strain evidence="1">LVBAO_FW01</strain>
        <tissue evidence="1">Leaves</tissue>
    </source>
</reference>
<proteinExistence type="predicted"/>
<sequence length="263" mass="30108">MKSTRSLRSHHLPGIHLQVQSFSCSSNIFKDPLKHNVFTSLRISYCDNLENYFSHYLEHFFLGSSLTSLENFGNGKAKARRTVHSSSSSPILAQRRKYLIRCSSTNHRSIATKAERGLHPRHSQSPCFLLPKRRTLVKFQVERCIRDGSARADEYSQYHPNKGADLVLPALRLRKEAQDCKVLLTQRRCRVSKRPKGTRQTHLPYQRPMSIKARSRHLKSVAKTILGLHFSGNHLHLYLLLLVKQGSVSKTDYFRDVAVSSMG</sequence>